<reference evidence="2 3" key="1">
    <citation type="submission" date="2019-03" db="EMBL/GenBank/DDBJ databases">
        <title>Bradyrhizobium diversity isolated from nodules of Chamaecrista fasciculata.</title>
        <authorList>
            <person name="Klepa M.S."/>
            <person name="Urquiaga M.O."/>
            <person name="Hungria M."/>
            <person name="Delamuta J.R."/>
        </authorList>
    </citation>
    <scope>NUCLEOTIDE SEQUENCE [LARGE SCALE GENOMIC DNA]</scope>
    <source>
        <strain evidence="2 3">CNPSo 3448</strain>
    </source>
</reference>
<evidence type="ECO:0000313" key="2">
    <source>
        <dbReference type="EMBL" id="TFV51284.1"/>
    </source>
</evidence>
<dbReference type="Gene3D" id="2.60.120.10">
    <property type="entry name" value="Jelly Rolls"/>
    <property type="match status" value="1"/>
</dbReference>
<evidence type="ECO:0008006" key="4">
    <source>
        <dbReference type="Google" id="ProtNLM"/>
    </source>
</evidence>
<feature type="signal peptide" evidence="1">
    <location>
        <begin position="1"/>
        <end position="19"/>
    </location>
</feature>
<dbReference type="InterPro" id="IPR011051">
    <property type="entry name" value="RmlC_Cupin_sf"/>
</dbReference>
<proteinExistence type="predicted"/>
<organism evidence="2 3">
    <name type="scientific">Bradyrhizobium niftali</name>
    <dbReference type="NCBI Taxonomy" id="2560055"/>
    <lineage>
        <taxon>Bacteria</taxon>
        <taxon>Pseudomonadati</taxon>
        <taxon>Pseudomonadota</taxon>
        <taxon>Alphaproteobacteria</taxon>
        <taxon>Hyphomicrobiales</taxon>
        <taxon>Nitrobacteraceae</taxon>
        <taxon>Bradyrhizobium</taxon>
    </lineage>
</organism>
<name>A0A4Y9M7T1_9BRAD</name>
<keyword evidence="3" id="KW-1185">Reference proteome</keyword>
<dbReference type="SUPFAM" id="SSF51182">
    <property type="entry name" value="RmlC-like cupins"/>
    <property type="match status" value="1"/>
</dbReference>
<gene>
    <name evidence="2" type="ORF">E4K65_04245</name>
</gene>
<evidence type="ECO:0000256" key="1">
    <source>
        <dbReference type="SAM" id="SignalP"/>
    </source>
</evidence>
<keyword evidence="1" id="KW-0732">Signal</keyword>
<dbReference type="AlphaFoldDB" id="A0A4Y9M7T1"/>
<protein>
    <recommendedName>
        <fullName evidence="4">Cupin domain-containing protein</fullName>
    </recommendedName>
</protein>
<accession>A0A4Y9M7T1</accession>
<dbReference type="InterPro" id="IPR014710">
    <property type="entry name" value="RmlC-like_jellyroll"/>
</dbReference>
<evidence type="ECO:0000313" key="3">
    <source>
        <dbReference type="Proteomes" id="UP000297966"/>
    </source>
</evidence>
<dbReference type="Proteomes" id="UP000297966">
    <property type="component" value="Unassembled WGS sequence"/>
</dbReference>
<dbReference type="RefSeq" id="WP_135173026.1">
    <property type="nucleotide sequence ID" value="NZ_SPQT01000001.1"/>
</dbReference>
<dbReference type="EMBL" id="SPQT01000001">
    <property type="protein sequence ID" value="TFV51284.1"/>
    <property type="molecule type" value="Genomic_DNA"/>
</dbReference>
<sequence>MKAAICFLTAGFLVTPALAADPVGFAMWKPAELKQRDEAISKKVGADNSARETLADYGHYRFRMLYRDADGLPEQHDNFVDVVIVQSGEGTLLLGGKMIDPKAGPGIGEYLGTGIEGGERHALAPGDLVHIPAKIPHNFLVAKGKHLTYVLVKVPAR</sequence>
<feature type="chain" id="PRO_5021229162" description="Cupin domain-containing protein" evidence="1">
    <location>
        <begin position="20"/>
        <end position="157"/>
    </location>
</feature>
<comment type="caution">
    <text evidence="2">The sequence shown here is derived from an EMBL/GenBank/DDBJ whole genome shotgun (WGS) entry which is preliminary data.</text>
</comment>
<dbReference type="OrthoDB" id="8218752at2"/>